<evidence type="ECO:0000313" key="3">
    <source>
        <dbReference type="EMBL" id="PNF37141.1"/>
    </source>
</evidence>
<keyword evidence="2" id="KW-0812">Transmembrane</keyword>
<evidence type="ECO:0000256" key="1">
    <source>
        <dbReference type="SAM" id="MobiDB-lite"/>
    </source>
</evidence>
<dbReference type="InParanoid" id="A0A2J7R8I6"/>
<keyword evidence="2" id="KW-1133">Transmembrane helix</keyword>
<gene>
    <name evidence="3" type="ORF">B7P43_G00457</name>
</gene>
<comment type="caution">
    <text evidence="3">The sequence shown here is derived from an EMBL/GenBank/DDBJ whole genome shotgun (WGS) entry which is preliminary data.</text>
</comment>
<evidence type="ECO:0000256" key="2">
    <source>
        <dbReference type="SAM" id="Phobius"/>
    </source>
</evidence>
<keyword evidence="4" id="KW-1185">Reference proteome</keyword>
<accession>A0A2J7R8I6</accession>
<dbReference type="Proteomes" id="UP000235965">
    <property type="component" value="Unassembled WGS sequence"/>
</dbReference>
<feature type="region of interest" description="Disordered" evidence="1">
    <location>
        <begin position="166"/>
        <end position="185"/>
    </location>
</feature>
<protein>
    <submittedName>
        <fullName evidence="3">Uncharacterized protein</fullName>
    </submittedName>
</protein>
<reference evidence="3 4" key="1">
    <citation type="submission" date="2017-12" db="EMBL/GenBank/DDBJ databases">
        <title>Hemimetabolous genomes reveal molecular basis of termite eusociality.</title>
        <authorList>
            <person name="Harrison M.C."/>
            <person name="Jongepier E."/>
            <person name="Robertson H.M."/>
            <person name="Arning N."/>
            <person name="Bitard-Feildel T."/>
            <person name="Chao H."/>
            <person name="Childers C.P."/>
            <person name="Dinh H."/>
            <person name="Doddapaneni H."/>
            <person name="Dugan S."/>
            <person name="Gowin J."/>
            <person name="Greiner C."/>
            <person name="Han Y."/>
            <person name="Hu H."/>
            <person name="Hughes D.S.T."/>
            <person name="Huylmans A.-K."/>
            <person name="Kemena C."/>
            <person name="Kremer L.P.M."/>
            <person name="Lee S.L."/>
            <person name="Lopez-Ezquerra A."/>
            <person name="Mallet L."/>
            <person name="Monroy-Kuhn J.M."/>
            <person name="Moser A."/>
            <person name="Murali S.C."/>
            <person name="Muzny D.M."/>
            <person name="Otani S."/>
            <person name="Piulachs M.-D."/>
            <person name="Poelchau M."/>
            <person name="Qu J."/>
            <person name="Schaub F."/>
            <person name="Wada-Katsumata A."/>
            <person name="Worley K.C."/>
            <person name="Xie Q."/>
            <person name="Ylla G."/>
            <person name="Poulsen M."/>
            <person name="Gibbs R.A."/>
            <person name="Schal C."/>
            <person name="Richards S."/>
            <person name="Belles X."/>
            <person name="Korb J."/>
            <person name="Bornberg-Bauer E."/>
        </authorList>
    </citation>
    <scope>NUCLEOTIDE SEQUENCE [LARGE SCALE GENOMIC DNA]</scope>
    <source>
        <tissue evidence="3">Whole body</tissue>
    </source>
</reference>
<dbReference type="OrthoDB" id="8197805at2759"/>
<evidence type="ECO:0000313" key="4">
    <source>
        <dbReference type="Proteomes" id="UP000235965"/>
    </source>
</evidence>
<keyword evidence="2" id="KW-0472">Membrane</keyword>
<feature type="transmembrane region" description="Helical" evidence="2">
    <location>
        <begin position="381"/>
        <end position="403"/>
    </location>
</feature>
<name>A0A2J7R8I6_9NEOP</name>
<dbReference type="AlphaFoldDB" id="A0A2J7R8I6"/>
<dbReference type="EMBL" id="NEVH01006721">
    <property type="protein sequence ID" value="PNF37141.1"/>
    <property type="molecule type" value="Genomic_DNA"/>
</dbReference>
<sequence length="588" mass="64838">MSSNLSPVQNDVFIQEVFPTSADSNHSSSSYIEVSGILISIDGVPTLEPLDEANAKSSSLQKNRTDETISLGPIEISSILQEIISTSVLQTDSDIVLHTNRSGIEGIISLSSQDEQISASQTSIINVNTAKEQAIVPLTKKSEMRLSSSESPEQKKHVVYHGPLESSDPYAHWDSDSEEQEHEMELQRLQGLPKVEPELDKEYNAVIRTSGKHVDDSSLPSSSPSPSSPTTGRSYLLLLAGNSTIVRLRQKDFAKYLKLNLAARLSLEYDDVRVNRVVLAPPQLLVNVSVVTPSEAAAVIDSEEVVGEETVIDSDFVKEEEPLHMLAETNATLLELSGEEYHVVRLLSLHSHPSEKKLHEDEEGLSATSTIISDRHSNIELVIYTGIGSACALVFLVTLLITFGRYLRTADLQWPWHRPESLYSSWTLPSNHLRHRRMDEYPSVTAAPPTVIYSGSFAARAANSWVDEYQAQSSVVLADDTGGTGMLGVGAMKFPAGNPLYTNLEMGGTSRNVIMGHNAETLSIQRHQSPSKLHMFSCRPSSIVIPATMPTPHHQVRRNLQVSKETHPLDVRIREDYRLGHDNPNFQT</sequence>
<feature type="region of interest" description="Disordered" evidence="1">
    <location>
        <begin position="210"/>
        <end position="231"/>
    </location>
</feature>
<proteinExistence type="predicted"/>
<feature type="compositionally biased region" description="Low complexity" evidence="1">
    <location>
        <begin position="217"/>
        <end position="229"/>
    </location>
</feature>
<organism evidence="3 4">
    <name type="scientific">Cryptotermes secundus</name>
    <dbReference type="NCBI Taxonomy" id="105785"/>
    <lineage>
        <taxon>Eukaryota</taxon>
        <taxon>Metazoa</taxon>
        <taxon>Ecdysozoa</taxon>
        <taxon>Arthropoda</taxon>
        <taxon>Hexapoda</taxon>
        <taxon>Insecta</taxon>
        <taxon>Pterygota</taxon>
        <taxon>Neoptera</taxon>
        <taxon>Polyneoptera</taxon>
        <taxon>Dictyoptera</taxon>
        <taxon>Blattodea</taxon>
        <taxon>Blattoidea</taxon>
        <taxon>Termitoidae</taxon>
        <taxon>Kalotermitidae</taxon>
        <taxon>Cryptotermitinae</taxon>
        <taxon>Cryptotermes</taxon>
    </lineage>
</organism>